<dbReference type="GeneID" id="3342374"/>
<organism evidence="1 2">
    <name type="scientific">Alphaproteobacteria phage PhiJL001</name>
    <dbReference type="NCBI Taxonomy" id="2681607"/>
    <lineage>
        <taxon>Viruses</taxon>
        <taxon>Duplodnaviria</taxon>
        <taxon>Heunggongvirae</taxon>
        <taxon>Uroviricota</taxon>
        <taxon>Caudoviricetes</taxon>
        <taxon>Mesyanzhinovviridae</taxon>
        <taxon>Keylargovirus</taxon>
        <taxon>Keylargovirus JL001</taxon>
    </lineage>
</organism>
<dbReference type="KEGG" id="vg:3342374"/>
<reference evidence="1 2" key="1">
    <citation type="journal article" date="2005" name="Appl. Environ. Microbiol.">
        <title>Genomic analysis of bacteriophage PhiJL001: insights into its interaction with a sponge-associated alpha-proteobacterium.</title>
        <authorList>
            <person name="Lohr J.E."/>
            <person name="Chen F."/>
            <person name="Hill R.T."/>
        </authorList>
    </citation>
    <scope>NUCLEOTIDE SEQUENCE</scope>
</reference>
<gene>
    <name evidence="1" type="ORF">JL001p27</name>
</gene>
<dbReference type="EMBL" id="AY576273">
    <property type="protein sequence ID" value="AAT69503.1"/>
    <property type="molecule type" value="Genomic_DNA"/>
</dbReference>
<protein>
    <submittedName>
        <fullName evidence="1">Gp27</fullName>
    </submittedName>
</protein>
<keyword evidence="2" id="KW-1185">Reference proteome</keyword>
<sequence>MNMIDKQRRIQDLSKEVTKVLAGQDLEIAMTVMVGMVGQLVCHLREGNLAEIEKESQAVAINVRRAAIAKAIHDADQKRGNKP</sequence>
<proteinExistence type="predicted"/>
<evidence type="ECO:0000313" key="2">
    <source>
        <dbReference type="Proteomes" id="UP000000993"/>
    </source>
</evidence>
<evidence type="ECO:0000313" key="1">
    <source>
        <dbReference type="EMBL" id="AAT69503.1"/>
    </source>
</evidence>
<accession>Q5DN78</accession>
<dbReference type="RefSeq" id="YP_223951.1">
    <property type="nucleotide sequence ID" value="NC_006938.1"/>
</dbReference>
<name>Q5DN78_9CAUD</name>
<dbReference type="Proteomes" id="UP000000993">
    <property type="component" value="Segment"/>
</dbReference>